<proteinExistence type="predicted"/>
<dbReference type="Proteomes" id="UP001595932">
    <property type="component" value="Unassembled WGS sequence"/>
</dbReference>
<dbReference type="EMBL" id="JBHSGL010000005">
    <property type="protein sequence ID" value="MFC4712164.1"/>
    <property type="molecule type" value="Genomic_DNA"/>
</dbReference>
<comment type="caution">
    <text evidence="1">The sequence shown here is derived from an EMBL/GenBank/DDBJ whole genome shotgun (WGS) entry which is preliminary data.</text>
</comment>
<sequence>MPEKVRVGLIGPNDSVNETMKAASGLEGIELIPFIYQHTEETKRIITEHSSRINHWLFSGPAPYHFALKEKLIDANHADYILLHGSSLLGTMLDAFMQEGKVLSSISVDSVPRSEVLKMLKDFDLEKLEIYTAPELGYIPAEELIDYHETLYRTGAIEAALTCVHAAYNGLKAKGVPVYRISVSELAAHRAISVIKERSLSDLYRMKQLAMIGIEILYPSQAQQRKTPFKIERQELAMNRVLIDFAEKIKGSKVGMGNGVYFIYTTRGELELYSKSHSSEELREEIFANSNMHVRIGIGFGRTVTESEQNVRLALDYAREKDSGVVINIDEDGRVTEINATVGRIRYSRRSSEANWQEALKDASISQTVIAKIESLSRHYAKEEVTALELSQWMNSTERNARRILTELESVGVAEVAGEESGRRGRPRKIYRLLLGTRKQ</sequence>
<reference evidence="2" key="1">
    <citation type="journal article" date="2019" name="Int. J. Syst. Evol. Microbiol.">
        <title>The Global Catalogue of Microorganisms (GCM) 10K type strain sequencing project: providing services to taxonomists for standard genome sequencing and annotation.</title>
        <authorList>
            <consortium name="The Broad Institute Genomics Platform"/>
            <consortium name="The Broad Institute Genome Sequencing Center for Infectious Disease"/>
            <person name="Wu L."/>
            <person name="Ma J."/>
        </authorList>
    </citation>
    <scope>NUCLEOTIDE SEQUENCE [LARGE SCALE GENOMIC DNA]</scope>
    <source>
        <strain evidence="2">CGMCC 1.12151</strain>
    </source>
</reference>
<dbReference type="RefSeq" id="WP_377277167.1">
    <property type="nucleotide sequence ID" value="NZ_JBHSGL010000005.1"/>
</dbReference>
<evidence type="ECO:0008006" key="3">
    <source>
        <dbReference type="Google" id="ProtNLM"/>
    </source>
</evidence>
<dbReference type="Gene3D" id="3.30.70.270">
    <property type="match status" value="1"/>
</dbReference>
<name>A0ABV9MAX9_9BACL</name>
<organism evidence="1 2">
    <name type="scientific">Planococcus dechangensis</name>
    <dbReference type="NCBI Taxonomy" id="1176255"/>
    <lineage>
        <taxon>Bacteria</taxon>
        <taxon>Bacillati</taxon>
        <taxon>Bacillota</taxon>
        <taxon>Bacilli</taxon>
        <taxon>Bacillales</taxon>
        <taxon>Caryophanaceae</taxon>
        <taxon>Planococcus</taxon>
    </lineage>
</organism>
<keyword evidence="2" id="KW-1185">Reference proteome</keyword>
<evidence type="ECO:0000313" key="2">
    <source>
        <dbReference type="Proteomes" id="UP001595932"/>
    </source>
</evidence>
<accession>A0ABV9MAX9</accession>
<gene>
    <name evidence="1" type="ORF">ACFO5U_04830</name>
</gene>
<protein>
    <recommendedName>
        <fullName evidence="3">Transcriptional regulator</fullName>
    </recommendedName>
</protein>
<dbReference type="InterPro" id="IPR043128">
    <property type="entry name" value="Rev_trsase/Diguanyl_cyclase"/>
</dbReference>
<evidence type="ECO:0000313" key="1">
    <source>
        <dbReference type="EMBL" id="MFC4712164.1"/>
    </source>
</evidence>